<dbReference type="EC" id="3.1.11.6" evidence="5"/>
<gene>
    <name evidence="5" type="primary">xseA</name>
    <name evidence="9" type="ORF">CDSE_0536</name>
</gene>
<name>M1LU75_9PROT</name>
<proteinExistence type="inferred from homology"/>
<dbReference type="GO" id="GO:0008855">
    <property type="term" value="F:exodeoxyribonuclease VII activity"/>
    <property type="evidence" value="ECO:0007669"/>
    <property type="project" value="UniProtKB-UniRule"/>
</dbReference>
<accession>M1LU75</accession>
<protein>
    <recommendedName>
        <fullName evidence="5">Exodeoxyribonuclease 7 large subunit</fullName>
        <ecNumber evidence="5">3.1.11.6</ecNumber>
    </recommendedName>
    <alternativeName>
        <fullName evidence="5">Exodeoxyribonuclease VII large subunit</fullName>
        <shortName evidence="5">Exonuclease VII large subunit</shortName>
    </alternativeName>
</protein>
<dbReference type="InterPro" id="IPR025824">
    <property type="entry name" value="OB-fold_nuc-bd_dom"/>
</dbReference>
<keyword evidence="2 5" id="KW-0540">Nuclease</keyword>
<keyword evidence="1 5" id="KW-0963">Cytoplasm</keyword>
<dbReference type="HAMAP" id="MF_00378">
    <property type="entry name" value="Exonuc_7_L"/>
    <property type="match status" value="1"/>
</dbReference>
<dbReference type="eggNOG" id="COG1570">
    <property type="taxonomic scope" value="Bacteria"/>
</dbReference>
<evidence type="ECO:0000256" key="3">
    <source>
        <dbReference type="ARBA" id="ARBA00022801"/>
    </source>
</evidence>
<dbReference type="NCBIfam" id="TIGR00237">
    <property type="entry name" value="xseA"/>
    <property type="match status" value="1"/>
</dbReference>
<evidence type="ECO:0000313" key="10">
    <source>
        <dbReference type="Proteomes" id="UP000011547"/>
    </source>
</evidence>
<dbReference type="EMBL" id="CP003803">
    <property type="protein sequence ID" value="AGF46844.1"/>
    <property type="molecule type" value="Genomic_DNA"/>
</dbReference>
<evidence type="ECO:0000256" key="5">
    <source>
        <dbReference type="HAMAP-Rule" id="MF_00378"/>
    </source>
</evidence>
<dbReference type="GO" id="GO:0009318">
    <property type="term" value="C:exodeoxyribonuclease VII complex"/>
    <property type="evidence" value="ECO:0007669"/>
    <property type="project" value="UniProtKB-UniRule"/>
</dbReference>
<keyword evidence="10" id="KW-1185">Reference proteome</keyword>
<feature type="domain" description="OB-fold nucleic acid binding" evidence="8">
    <location>
        <begin position="16"/>
        <end position="109"/>
    </location>
</feature>
<dbReference type="PANTHER" id="PTHR30008">
    <property type="entry name" value="EXODEOXYRIBONUCLEASE 7 LARGE SUBUNIT"/>
    <property type="match status" value="1"/>
</dbReference>
<comment type="subcellular location">
    <subcellularLocation>
        <location evidence="5 6">Cytoplasm</location>
    </subcellularLocation>
</comment>
<feature type="domain" description="Exonuclease VII large subunit C-terminal" evidence="7">
    <location>
        <begin position="132"/>
        <end position="441"/>
    </location>
</feature>
<dbReference type="KEGG" id="kde:CDSE_0536"/>
<dbReference type="Pfam" id="PF13742">
    <property type="entry name" value="tRNA_anti_2"/>
    <property type="match status" value="1"/>
</dbReference>
<dbReference type="GO" id="GO:0006308">
    <property type="term" value="P:DNA catabolic process"/>
    <property type="evidence" value="ECO:0007669"/>
    <property type="project" value="UniProtKB-UniRule"/>
</dbReference>
<dbReference type="Proteomes" id="UP000011547">
    <property type="component" value="Chromosome"/>
</dbReference>
<dbReference type="CDD" id="cd04489">
    <property type="entry name" value="ExoVII_LU_OBF"/>
    <property type="match status" value="1"/>
</dbReference>
<comment type="catalytic activity">
    <reaction evidence="5 6">
        <text>Exonucleolytic cleavage in either 5'- to 3'- or 3'- to 5'-direction to yield nucleoside 5'-phosphates.</text>
        <dbReference type="EC" id="3.1.11.6"/>
    </reaction>
</comment>
<comment type="function">
    <text evidence="5">Bidirectionally degrades single-stranded DNA into large acid-insoluble oligonucleotides, which are then degraded further into small acid-soluble oligonucleotides.</text>
</comment>
<comment type="subunit">
    <text evidence="5">Heterooligomer composed of large and small subunits.</text>
</comment>
<evidence type="ECO:0000259" key="7">
    <source>
        <dbReference type="Pfam" id="PF02601"/>
    </source>
</evidence>
<sequence>MKNSFFEFDSSVKEIWTVADLNRFIGSLLDREVSYVLVKGEISNFIIATSGHWYFTLKDSHASVKVVMFKGQTSSIGFIPKDGDKVELYAKASLYIPRGDYQLQASRMRISGVGNLHEIYLLIKKRLFEEGLFDSCRKRSVNKNPSAIGVITSLKAAALNDVISSFKRRAPYVNLIIYPSPVQGEDAPIKLIEQLNIANRRKEVDTILIVRGGGSLEDLWAFNDEYLARAIGNSKIPIISGVGHDIDFTIVDFVADLRAPTPTAAAELASNSQLDMLNILQLYCNRMHKVQMKTIQTYQQRLDKLSFRISSPLNTLYSKKDKVLYLFKLLLSFVKESQSSSLQRVNLLKKSLIYKLPNISYYDDLVRSLYSRLQRSSKLLVVSKDSYLSSLVSRLNLLNHDNILLRGYALVVDKDGKIVKSSEALTNRQELEIQFYEDKLDVLVNFKDKNTSQ</sequence>
<dbReference type="PATRIC" id="fig|1208919.3.peg.282"/>
<evidence type="ECO:0000259" key="8">
    <source>
        <dbReference type="Pfam" id="PF13742"/>
    </source>
</evidence>
<dbReference type="OrthoDB" id="9802795at2"/>
<dbReference type="GO" id="GO:0003676">
    <property type="term" value="F:nucleic acid binding"/>
    <property type="evidence" value="ECO:0007669"/>
    <property type="project" value="InterPro"/>
</dbReference>
<evidence type="ECO:0000256" key="2">
    <source>
        <dbReference type="ARBA" id="ARBA00022722"/>
    </source>
</evidence>
<evidence type="ECO:0000256" key="1">
    <source>
        <dbReference type="ARBA" id="ARBA00022490"/>
    </source>
</evidence>
<dbReference type="RefSeq" id="WP_015396255.1">
    <property type="nucleotide sequence ID" value="NC_020294.1"/>
</dbReference>
<dbReference type="STRING" id="1208919.CDSE_0536"/>
<comment type="similarity">
    <text evidence="5 6">Belongs to the XseA family.</text>
</comment>
<dbReference type="Pfam" id="PF02601">
    <property type="entry name" value="Exonuc_VII_L"/>
    <property type="match status" value="1"/>
</dbReference>
<dbReference type="HOGENOM" id="CLU_023625_3_1_4"/>
<evidence type="ECO:0000256" key="6">
    <source>
        <dbReference type="RuleBase" id="RU004355"/>
    </source>
</evidence>
<dbReference type="PANTHER" id="PTHR30008:SF0">
    <property type="entry name" value="EXODEOXYRIBONUCLEASE 7 LARGE SUBUNIT"/>
    <property type="match status" value="1"/>
</dbReference>
<evidence type="ECO:0000256" key="4">
    <source>
        <dbReference type="ARBA" id="ARBA00022839"/>
    </source>
</evidence>
<dbReference type="InterPro" id="IPR020579">
    <property type="entry name" value="Exonuc_VII_lsu_C"/>
</dbReference>
<reference evidence="9 10" key="1">
    <citation type="journal article" date="2013" name="Genome Biol. Evol.">
        <title>Genome evolution and phylogenomic analysis of candidatus kinetoplastibacterium, the betaproteobacterial endosymbionts of strigomonas and angomonas.</title>
        <authorList>
            <person name="Alves J.M."/>
            <person name="Serrano M.G."/>
            <person name="Maia da Silva F."/>
            <person name="Voegtly L.J."/>
            <person name="Matveyev A.V."/>
            <person name="Teixeira M.M."/>
            <person name="Camargo E.P."/>
            <person name="Buck G.A."/>
        </authorList>
    </citation>
    <scope>NUCLEOTIDE SEQUENCE [LARGE SCALE GENOMIC DNA]</scope>
    <source>
        <strain evidence="9 10">TCC079E</strain>
    </source>
</reference>
<evidence type="ECO:0000313" key="9">
    <source>
        <dbReference type="EMBL" id="AGF46844.1"/>
    </source>
</evidence>
<dbReference type="InterPro" id="IPR003753">
    <property type="entry name" value="Exonuc_VII_L"/>
</dbReference>
<dbReference type="AlphaFoldDB" id="M1LU75"/>
<dbReference type="GO" id="GO:0005737">
    <property type="term" value="C:cytoplasm"/>
    <property type="evidence" value="ECO:0007669"/>
    <property type="project" value="UniProtKB-SubCell"/>
</dbReference>
<keyword evidence="4 5" id="KW-0269">Exonuclease</keyword>
<organism evidence="9 10">
    <name type="scientific">Candidatus Kinetoplastidibacterium desouzai TCC079E</name>
    <dbReference type="NCBI Taxonomy" id="1208919"/>
    <lineage>
        <taxon>Bacteria</taxon>
        <taxon>Pseudomonadati</taxon>
        <taxon>Pseudomonadota</taxon>
        <taxon>Betaproteobacteria</taxon>
        <taxon>Candidatus Kinetoplastidibacterium</taxon>
    </lineage>
</organism>
<keyword evidence="3 5" id="KW-0378">Hydrolase</keyword>